<dbReference type="GO" id="GO:0005778">
    <property type="term" value="C:peroxisomal membrane"/>
    <property type="evidence" value="ECO:0007669"/>
    <property type="project" value="UniProtKB-SubCell"/>
</dbReference>
<comment type="caution">
    <text evidence="4">The sequence shown here is derived from an EMBL/GenBank/DDBJ whole genome shotgun (WGS) entry which is preliminary data.</text>
</comment>
<accession>A0AAW2HUB5</accession>
<dbReference type="EMBL" id="JARGDH010000003">
    <property type="protein sequence ID" value="KAL0273052.1"/>
    <property type="molecule type" value="Genomic_DNA"/>
</dbReference>
<proteinExistence type="inferred from homology"/>
<dbReference type="AlphaFoldDB" id="A0AAW2HUB5"/>
<protein>
    <recommendedName>
        <fullName evidence="2 3">Peroxisomal membrane protein PEX16</fullName>
    </recommendedName>
</protein>
<dbReference type="GO" id="GO:0007031">
    <property type="term" value="P:peroxisome organization"/>
    <property type="evidence" value="ECO:0007669"/>
    <property type="project" value="UniProtKB-KW"/>
</dbReference>
<keyword evidence="3" id="KW-0576">Peroxisome</keyword>
<evidence type="ECO:0000256" key="2">
    <source>
        <dbReference type="ARBA" id="ARBA00018577"/>
    </source>
</evidence>
<dbReference type="InterPro" id="IPR013919">
    <property type="entry name" value="Pex16"/>
</dbReference>
<sequence>MTVLSKAGGDFIEGYRTWLCRNPSKVQNLENIVNLLLFFASGRINNSIFLRECMNTLSKLFCLFNYQLMHSTGMPLLLTSNKIRVLLGILEYVEIVLEKSVQHLLGEKGRWTTITSLQLLKCIGKVTLVLRYKQKILCSPYAVDEVSSSENSSNNTANIVDNKNAIQLKRSGRVIRHIFSAPPINHRFWKPPALNGGACAHLEAINEEKVTQVIGELMYALKPVLQLGVMRKFGYRSWKSWSFSLIMDVVSLFLLNYSSQRADSCQRYTPRERGEIAKRRLLLLLYLIKSPYYERYSRKYIKLFSLLPHIGGAIDKCIDFYLSSYYFHWSR</sequence>
<keyword evidence="3" id="KW-0962">Peroxisome biogenesis</keyword>
<organism evidence="4">
    <name type="scientific">Menopon gallinae</name>
    <name type="common">poultry shaft louse</name>
    <dbReference type="NCBI Taxonomy" id="328185"/>
    <lineage>
        <taxon>Eukaryota</taxon>
        <taxon>Metazoa</taxon>
        <taxon>Ecdysozoa</taxon>
        <taxon>Arthropoda</taxon>
        <taxon>Hexapoda</taxon>
        <taxon>Insecta</taxon>
        <taxon>Pterygota</taxon>
        <taxon>Neoptera</taxon>
        <taxon>Paraneoptera</taxon>
        <taxon>Psocodea</taxon>
        <taxon>Troctomorpha</taxon>
        <taxon>Phthiraptera</taxon>
        <taxon>Amblycera</taxon>
        <taxon>Menoponidae</taxon>
        <taxon>Menopon</taxon>
    </lineage>
</organism>
<comment type="subcellular location">
    <subcellularLocation>
        <location evidence="3">Peroxisome membrane</location>
    </subcellularLocation>
</comment>
<evidence type="ECO:0000256" key="1">
    <source>
        <dbReference type="ARBA" id="ARBA00009505"/>
    </source>
</evidence>
<name>A0AAW2HUB5_9NEOP</name>
<comment type="similarity">
    <text evidence="1 3">Belongs to the peroxin-16 family.</text>
</comment>
<evidence type="ECO:0000256" key="3">
    <source>
        <dbReference type="RuleBase" id="RU365003"/>
    </source>
</evidence>
<gene>
    <name evidence="4" type="ORF">PYX00_005820</name>
</gene>
<dbReference type="Pfam" id="PF08610">
    <property type="entry name" value="Pex16"/>
    <property type="match status" value="1"/>
</dbReference>
<dbReference type="PANTHER" id="PTHR13299:SF0">
    <property type="entry name" value="PEROXISOMAL MEMBRANE PROTEIN PEX16"/>
    <property type="match status" value="1"/>
</dbReference>
<reference evidence="4" key="1">
    <citation type="journal article" date="2024" name="Gigascience">
        <title>Chromosome-level genome of the poultry shaft louse Menopon gallinae provides insight into the host-switching and adaptive evolution of parasitic lice.</title>
        <authorList>
            <person name="Xu Y."/>
            <person name="Ma L."/>
            <person name="Liu S."/>
            <person name="Liang Y."/>
            <person name="Liu Q."/>
            <person name="He Z."/>
            <person name="Tian L."/>
            <person name="Duan Y."/>
            <person name="Cai W."/>
            <person name="Li H."/>
            <person name="Song F."/>
        </authorList>
    </citation>
    <scope>NUCLEOTIDE SEQUENCE</scope>
    <source>
        <strain evidence="4">Cailab_2023a</strain>
    </source>
</reference>
<dbReference type="PANTHER" id="PTHR13299">
    <property type="entry name" value="PEROXISOMAL MEMBRANE PROTEIN PEX16"/>
    <property type="match status" value="1"/>
</dbReference>
<evidence type="ECO:0000313" key="4">
    <source>
        <dbReference type="EMBL" id="KAL0273052.1"/>
    </source>
</evidence>